<dbReference type="AlphaFoldDB" id="A0A2W5VHP5"/>
<dbReference type="SUPFAM" id="SSF52172">
    <property type="entry name" value="CheY-like"/>
    <property type="match status" value="1"/>
</dbReference>
<sequence>MATARKVLLADPDVGEVRALTKALRARGYQVQYAPDGSKALEVSVLRHPDVILFDEKCTLIEARSFIQILGSNPRTEDIPVVVTTGSRDLDRFRQLREGVLTKPFNIDEVIARIDHLCRRGEAAQQLRGDAKEIEGGLSQLPLPDLMQIMAMNRRTGRLSLHHGQERGEIQIADGRPVNARVNDIEGEKALFRLVGWRDGTFAFHPGPAPSRTKINRSMEDALLEGMRQADERERLLSVLPGLQQSLALVPDSAELIDPHPVTKEVLRVLNQPRKLSELLDLADAADLDVMGALITLIEKGVVQRFDAVGVEEAPLLGAAEVHALRGKLLRGRPHRHALVAKMLIVGTGPKSGRWFLRSLKGLKSFSSDPSCLRSSFGTLGTLEVSDVLKIDFVFVPAAEAARPLWRPFVSSALGALVLEDNDAVMKLARYCAFELRLPVVLATGGAAGGLNSTGVLPAALRGAPAGAVMIDTDVASAVRTLLLSGMQAPPQELPEAMASSLDV</sequence>
<dbReference type="InterPro" id="IPR025497">
    <property type="entry name" value="PatA-like_N"/>
</dbReference>
<dbReference type="CDD" id="cd00156">
    <property type="entry name" value="REC"/>
    <property type="match status" value="1"/>
</dbReference>
<comment type="caution">
    <text evidence="3">The sequence shown here is derived from an EMBL/GenBank/DDBJ whole genome shotgun (WGS) entry which is preliminary data.</text>
</comment>
<protein>
    <recommendedName>
        <fullName evidence="2">Response regulatory domain-containing protein</fullName>
    </recommendedName>
</protein>
<name>A0A2W5VHP5_9BACT</name>
<feature type="modified residue" description="4-aspartylphosphate" evidence="1">
    <location>
        <position position="55"/>
    </location>
</feature>
<feature type="domain" description="Response regulatory" evidence="2">
    <location>
        <begin position="6"/>
        <end position="118"/>
    </location>
</feature>
<evidence type="ECO:0000313" key="4">
    <source>
        <dbReference type="Proteomes" id="UP000249061"/>
    </source>
</evidence>
<evidence type="ECO:0000313" key="3">
    <source>
        <dbReference type="EMBL" id="PZR09841.1"/>
    </source>
</evidence>
<reference evidence="3 4" key="1">
    <citation type="submission" date="2017-08" db="EMBL/GenBank/DDBJ databases">
        <title>Infants hospitalized years apart are colonized by the same room-sourced microbial strains.</title>
        <authorList>
            <person name="Brooks B."/>
            <person name="Olm M.R."/>
            <person name="Firek B.A."/>
            <person name="Baker R."/>
            <person name="Thomas B.C."/>
            <person name="Morowitz M.J."/>
            <person name="Banfield J.F."/>
        </authorList>
    </citation>
    <scope>NUCLEOTIDE SEQUENCE [LARGE SCALE GENOMIC DNA]</scope>
    <source>
        <strain evidence="3">S2_003_000_R2_14</strain>
    </source>
</reference>
<dbReference type="PROSITE" id="PS50110">
    <property type="entry name" value="RESPONSE_REGULATORY"/>
    <property type="match status" value="1"/>
</dbReference>
<gene>
    <name evidence="3" type="ORF">DI536_21130</name>
</gene>
<dbReference type="PANTHER" id="PTHR36304">
    <property type="entry name" value="DOMAIN GTPASE-ACTIVATING PROTEIN, PUTATIVE-RELATED-RELATED"/>
    <property type="match status" value="1"/>
</dbReference>
<dbReference type="EMBL" id="QFQP01000019">
    <property type="protein sequence ID" value="PZR09841.1"/>
    <property type="molecule type" value="Genomic_DNA"/>
</dbReference>
<accession>A0A2W5VHP5</accession>
<dbReference type="PANTHER" id="PTHR36304:SF4">
    <property type="entry name" value="DUF4388 DOMAIN-CONTAINING PROTEIN"/>
    <property type="match status" value="1"/>
</dbReference>
<dbReference type="InterPro" id="IPR001789">
    <property type="entry name" value="Sig_transdc_resp-reg_receiver"/>
</dbReference>
<evidence type="ECO:0000256" key="1">
    <source>
        <dbReference type="PROSITE-ProRule" id="PRU00169"/>
    </source>
</evidence>
<dbReference type="Pfam" id="PF14332">
    <property type="entry name" value="DUF4388"/>
    <property type="match status" value="1"/>
</dbReference>
<organism evidence="3 4">
    <name type="scientific">Archangium gephyra</name>
    <dbReference type="NCBI Taxonomy" id="48"/>
    <lineage>
        <taxon>Bacteria</taxon>
        <taxon>Pseudomonadati</taxon>
        <taxon>Myxococcota</taxon>
        <taxon>Myxococcia</taxon>
        <taxon>Myxococcales</taxon>
        <taxon>Cystobacterineae</taxon>
        <taxon>Archangiaceae</taxon>
        <taxon>Archangium</taxon>
    </lineage>
</organism>
<dbReference type="InterPro" id="IPR011006">
    <property type="entry name" value="CheY-like_superfamily"/>
</dbReference>
<proteinExistence type="predicted"/>
<dbReference type="SMART" id="SM00448">
    <property type="entry name" value="REC"/>
    <property type="match status" value="1"/>
</dbReference>
<keyword evidence="1" id="KW-0597">Phosphoprotein</keyword>
<dbReference type="Gene3D" id="3.40.50.2300">
    <property type="match status" value="1"/>
</dbReference>
<evidence type="ECO:0000259" key="2">
    <source>
        <dbReference type="PROSITE" id="PS50110"/>
    </source>
</evidence>
<dbReference type="Proteomes" id="UP000249061">
    <property type="component" value="Unassembled WGS sequence"/>
</dbReference>
<dbReference type="GO" id="GO:0000160">
    <property type="term" value="P:phosphorelay signal transduction system"/>
    <property type="evidence" value="ECO:0007669"/>
    <property type="project" value="InterPro"/>
</dbReference>